<accession>A0A2H3DUT1</accession>
<dbReference type="AlphaFoldDB" id="A0A2H3DUT1"/>
<organism evidence="1 2">
    <name type="scientific">Armillaria gallica</name>
    <name type="common">Bulbous honey fungus</name>
    <name type="synonym">Armillaria bulbosa</name>
    <dbReference type="NCBI Taxonomy" id="47427"/>
    <lineage>
        <taxon>Eukaryota</taxon>
        <taxon>Fungi</taxon>
        <taxon>Dikarya</taxon>
        <taxon>Basidiomycota</taxon>
        <taxon>Agaricomycotina</taxon>
        <taxon>Agaricomycetes</taxon>
        <taxon>Agaricomycetidae</taxon>
        <taxon>Agaricales</taxon>
        <taxon>Marasmiineae</taxon>
        <taxon>Physalacriaceae</taxon>
        <taxon>Armillaria</taxon>
    </lineage>
</organism>
<name>A0A2H3DUT1_ARMGA</name>
<evidence type="ECO:0000313" key="2">
    <source>
        <dbReference type="Proteomes" id="UP000217790"/>
    </source>
</evidence>
<gene>
    <name evidence="1" type="ORF">ARMGADRAFT_1063100</name>
</gene>
<dbReference type="EMBL" id="KZ293657">
    <property type="protein sequence ID" value="PBK92877.1"/>
    <property type="molecule type" value="Genomic_DNA"/>
</dbReference>
<keyword evidence="2" id="KW-1185">Reference proteome</keyword>
<dbReference type="Proteomes" id="UP000217790">
    <property type="component" value="Unassembled WGS sequence"/>
</dbReference>
<evidence type="ECO:0000313" key="1">
    <source>
        <dbReference type="EMBL" id="PBK92877.1"/>
    </source>
</evidence>
<dbReference type="InParanoid" id="A0A2H3DUT1"/>
<reference evidence="2" key="1">
    <citation type="journal article" date="2017" name="Nat. Ecol. Evol.">
        <title>Genome expansion and lineage-specific genetic innovations in the forest pathogenic fungi Armillaria.</title>
        <authorList>
            <person name="Sipos G."/>
            <person name="Prasanna A.N."/>
            <person name="Walter M.C."/>
            <person name="O'Connor E."/>
            <person name="Balint B."/>
            <person name="Krizsan K."/>
            <person name="Kiss B."/>
            <person name="Hess J."/>
            <person name="Varga T."/>
            <person name="Slot J."/>
            <person name="Riley R."/>
            <person name="Boka B."/>
            <person name="Rigling D."/>
            <person name="Barry K."/>
            <person name="Lee J."/>
            <person name="Mihaltcheva S."/>
            <person name="LaButti K."/>
            <person name="Lipzen A."/>
            <person name="Waldron R."/>
            <person name="Moloney N.M."/>
            <person name="Sperisen C."/>
            <person name="Kredics L."/>
            <person name="Vagvoelgyi C."/>
            <person name="Patrignani A."/>
            <person name="Fitzpatrick D."/>
            <person name="Nagy I."/>
            <person name="Doyle S."/>
            <person name="Anderson J.B."/>
            <person name="Grigoriev I.V."/>
            <person name="Gueldener U."/>
            <person name="Muensterkoetter M."/>
            <person name="Nagy L.G."/>
        </authorList>
    </citation>
    <scope>NUCLEOTIDE SEQUENCE [LARGE SCALE GENOMIC DNA]</scope>
    <source>
        <strain evidence="2">Ar21-2</strain>
    </source>
</reference>
<proteinExistence type="predicted"/>
<sequence length="79" mass="9225">MWFFVYGQLSVVISDSGVCQPLLRRLLRGKDGYLREIQHLTEFTDEEIRAREDDGFQELVDCTFTRPAGLNWSGFPLKR</sequence>
<protein>
    <submittedName>
        <fullName evidence="1">Uncharacterized protein</fullName>
    </submittedName>
</protein>